<organism evidence="2 3">
    <name type="scientific">Pelagicoccus mobilis</name>
    <dbReference type="NCBI Taxonomy" id="415221"/>
    <lineage>
        <taxon>Bacteria</taxon>
        <taxon>Pseudomonadati</taxon>
        <taxon>Verrucomicrobiota</taxon>
        <taxon>Opitutia</taxon>
        <taxon>Puniceicoccales</taxon>
        <taxon>Pelagicoccaceae</taxon>
        <taxon>Pelagicoccus</taxon>
    </lineage>
</organism>
<feature type="compositionally biased region" description="Low complexity" evidence="1">
    <location>
        <begin position="152"/>
        <end position="164"/>
    </location>
</feature>
<reference evidence="2" key="1">
    <citation type="submission" date="2021-01" db="EMBL/GenBank/DDBJ databases">
        <title>Modified the classification status of verrucomicrobia.</title>
        <authorList>
            <person name="Feng X."/>
        </authorList>
    </citation>
    <scope>NUCLEOTIDE SEQUENCE</scope>
    <source>
        <strain evidence="2">KCTC 13126</strain>
    </source>
</reference>
<dbReference type="Pfam" id="PF12118">
    <property type="entry name" value="SprA-related"/>
    <property type="match status" value="1"/>
</dbReference>
<feature type="compositionally biased region" description="Basic and acidic residues" evidence="1">
    <location>
        <begin position="30"/>
        <end position="52"/>
    </location>
</feature>
<feature type="compositionally biased region" description="Polar residues" evidence="1">
    <location>
        <begin position="174"/>
        <end position="192"/>
    </location>
</feature>
<feature type="region of interest" description="Disordered" evidence="1">
    <location>
        <begin position="19"/>
        <end position="82"/>
    </location>
</feature>
<feature type="compositionally biased region" description="Polar residues" evidence="1">
    <location>
        <begin position="226"/>
        <end position="236"/>
    </location>
</feature>
<dbReference type="RefSeq" id="WP_200358850.1">
    <property type="nucleotide sequence ID" value="NZ_JAENIL010000074.1"/>
</dbReference>
<feature type="compositionally biased region" description="Basic and acidic residues" evidence="1">
    <location>
        <begin position="60"/>
        <end position="82"/>
    </location>
</feature>
<keyword evidence="3" id="KW-1185">Reference proteome</keyword>
<evidence type="ECO:0000256" key="1">
    <source>
        <dbReference type="SAM" id="MobiDB-lite"/>
    </source>
</evidence>
<dbReference type="AlphaFoldDB" id="A0A934VS84"/>
<evidence type="ECO:0000313" key="2">
    <source>
        <dbReference type="EMBL" id="MBK1880177.1"/>
    </source>
</evidence>
<feature type="region of interest" description="Disordered" evidence="1">
    <location>
        <begin position="110"/>
        <end position="236"/>
    </location>
</feature>
<gene>
    <name evidence="2" type="ORF">JIN87_25045</name>
</gene>
<proteinExistence type="predicted"/>
<name>A0A934VS84_9BACT</name>
<protein>
    <recommendedName>
        <fullName evidence="4">SprA-related family protein</fullName>
    </recommendedName>
</protein>
<evidence type="ECO:0000313" key="3">
    <source>
        <dbReference type="Proteomes" id="UP000617628"/>
    </source>
</evidence>
<dbReference type="EMBL" id="JAENIL010000074">
    <property type="protein sequence ID" value="MBK1880177.1"/>
    <property type="molecule type" value="Genomic_DNA"/>
</dbReference>
<sequence>MIGSVSSASFASYGFQQHSQGDRFASARHPHSDEPEEEAFKSAKAKEEEERNQGPNQLDPAEKEQVEKLKKRDAEVRAHEQAHMAAAGSLAMGGPTYVFQTGPDGKQYAVGGNVKIDTSPGRTPEETAQKAKQIRAAALAPSEPSAQDMKVAAAAASMEMEASAKLNDKASEKGSPSNSGNASLSGEITSARQVFAAAASDQQNAKDSENGNEQKEPNSLVLQAAQLYSKQTRNQS</sequence>
<dbReference type="Proteomes" id="UP000617628">
    <property type="component" value="Unassembled WGS sequence"/>
</dbReference>
<evidence type="ECO:0008006" key="4">
    <source>
        <dbReference type="Google" id="ProtNLM"/>
    </source>
</evidence>
<accession>A0A934VS84</accession>
<comment type="caution">
    <text evidence="2">The sequence shown here is derived from an EMBL/GenBank/DDBJ whole genome shotgun (WGS) entry which is preliminary data.</text>
</comment>
<feature type="compositionally biased region" description="Basic and acidic residues" evidence="1">
    <location>
        <begin position="204"/>
        <end position="216"/>
    </location>
</feature>
<dbReference type="InterPro" id="IPR021973">
    <property type="entry name" value="SprA-related"/>
</dbReference>